<evidence type="ECO:0000313" key="1">
    <source>
        <dbReference type="EMBL" id="CAH1420224.1"/>
    </source>
</evidence>
<dbReference type="EMBL" id="CAKMRJ010000915">
    <property type="protein sequence ID" value="CAH1420224.1"/>
    <property type="molecule type" value="Genomic_DNA"/>
</dbReference>
<keyword evidence="2" id="KW-1185">Reference proteome</keyword>
<dbReference type="AlphaFoldDB" id="A0AAU9M2H3"/>
<reference evidence="1 2" key="1">
    <citation type="submission" date="2022-01" db="EMBL/GenBank/DDBJ databases">
        <authorList>
            <person name="Xiong W."/>
            <person name="Schranz E."/>
        </authorList>
    </citation>
    <scope>NUCLEOTIDE SEQUENCE [LARGE SCALE GENOMIC DNA]</scope>
</reference>
<dbReference type="Proteomes" id="UP001157418">
    <property type="component" value="Unassembled WGS sequence"/>
</dbReference>
<protein>
    <submittedName>
        <fullName evidence="1">Uncharacterized protein</fullName>
    </submittedName>
</protein>
<name>A0AAU9M2H3_9ASTR</name>
<evidence type="ECO:0000313" key="2">
    <source>
        <dbReference type="Proteomes" id="UP001157418"/>
    </source>
</evidence>
<proteinExistence type="predicted"/>
<sequence length="101" mass="11586">KKFAEFQQVHVPYIGNDTNSNTFGHVAYNANTNMSLKTLCHVDYNLMIVLALKAPFLPHCEIPIQSATTIRPYHPKTKTHMLRSSDLHIESRRTRNLSTLH</sequence>
<comment type="caution">
    <text evidence="1">The sequence shown here is derived from an EMBL/GenBank/DDBJ whole genome shotgun (WGS) entry which is preliminary data.</text>
</comment>
<organism evidence="1 2">
    <name type="scientific">Lactuca virosa</name>
    <dbReference type="NCBI Taxonomy" id="75947"/>
    <lineage>
        <taxon>Eukaryota</taxon>
        <taxon>Viridiplantae</taxon>
        <taxon>Streptophyta</taxon>
        <taxon>Embryophyta</taxon>
        <taxon>Tracheophyta</taxon>
        <taxon>Spermatophyta</taxon>
        <taxon>Magnoliopsida</taxon>
        <taxon>eudicotyledons</taxon>
        <taxon>Gunneridae</taxon>
        <taxon>Pentapetalae</taxon>
        <taxon>asterids</taxon>
        <taxon>campanulids</taxon>
        <taxon>Asterales</taxon>
        <taxon>Asteraceae</taxon>
        <taxon>Cichorioideae</taxon>
        <taxon>Cichorieae</taxon>
        <taxon>Lactucinae</taxon>
        <taxon>Lactuca</taxon>
    </lineage>
</organism>
<feature type="non-terminal residue" evidence="1">
    <location>
        <position position="1"/>
    </location>
</feature>
<accession>A0AAU9M2H3</accession>
<gene>
    <name evidence="1" type="ORF">LVIROSA_LOCUS7709</name>
</gene>